<evidence type="ECO:0000313" key="2">
    <source>
        <dbReference type="Proteomes" id="UP001444661"/>
    </source>
</evidence>
<sequence>MPPWTARWLSRDVDYVNQKSSTIEPPIAGLSGELPSIARRQLPIGRRNNPELLFLSIERRPTTRTRIPQFSPEVQSVIMPQDMPPSGASARFSTRWVALFSIPDSFAWTDNGGGSGNDYSGRRNDLTIRSPDFGSDIPWVISERRETGVRLQLRRDDR</sequence>
<organism evidence="1 2">
    <name type="scientific">Apiospora rasikravindrae</name>
    <dbReference type="NCBI Taxonomy" id="990691"/>
    <lineage>
        <taxon>Eukaryota</taxon>
        <taxon>Fungi</taxon>
        <taxon>Dikarya</taxon>
        <taxon>Ascomycota</taxon>
        <taxon>Pezizomycotina</taxon>
        <taxon>Sordariomycetes</taxon>
        <taxon>Xylariomycetidae</taxon>
        <taxon>Amphisphaeriales</taxon>
        <taxon>Apiosporaceae</taxon>
        <taxon>Apiospora</taxon>
    </lineage>
</organism>
<comment type="caution">
    <text evidence="1">The sequence shown here is derived from an EMBL/GenBank/DDBJ whole genome shotgun (WGS) entry which is preliminary data.</text>
</comment>
<accession>A0ABR1TBU1</accession>
<reference evidence="1 2" key="1">
    <citation type="submission" date="2023-01" db="EMBL/GenBank/DDBJ databases">
        <title>Analysis of 21 Apiospora genomes using comparative genomics revels a genus with tremendous synthesis potential of carbohydrate active enzymes and secondary metabolites.</title>
        <authorList>
            <person name="Sorensen T."/>
        </authorList>
    </citation>
    <scope>NUCLEOTIDE SEQUENCE [LARGE SCALE GENOMIC DNA]</scope>
    <source>
        <strain evidence="1 2">CBS 33761</strain>
    </source>
</reference>
<evidence type="ECO:0000313" key="1">
    <source>
        <dbReference type="EMBL" id="KAK8044087.1"/>
    </source>
</evidence>
<dbReference type="EMBL" id="JAQQWK010000003">
    <property type="protein sequence ID" value="KAK8044087.1"/>
    <property type="molecule type" value="Genomic_DNA"/>
</dbReference>
<dbReference type="Proteomes" id="UP001444661">
    <property type="component" value="Unassembled WGS sequence"/>
</dbReference>
<protein>
    <submittedName>
        <fullName evidence="1">Uncharacterized protein</fullName>
    </submittedName>
</protein>
<proteinExistence type="predicted"/>
<gene>
    <name evidence="1" type="ORF">PG993_004111</name>
</gene>
<keyword evidence="2" id="KW-1185">Reference proteome</keyword>
<name>A0ABR1TBU1_9PEZI</name>